<feature type="domain" description="Barstar (barnase inhibitor)" evidence="2">
    <location>
        <begin position="55"/>
        <end position="128"/>
    </location>
</feature>
<dbReference type="SUPFAM" id="SSF52038">
    <property type="entry name" value="Barstar-related"/>
    <property type="match status" value="1"/>
</dbReference>
<dbReference type="InterPro" id="IPR035905">
    <property type="entry name" value="Barstar-like_sf"/>
</dbReference>
<gene>
    <name evidence="3" type="ORF">RBWH47_03543</name>
</gene>
<dbReference type="PATRIC" id="fig|991778.3.peg.5473"/>
<proteinExistence type="inferred from homology"/>
<dbReference type="RefSeq" id="WP_007329073.1">
    <property type="nucleotide sequence ID" value="NZ_AFAR01000262.1"/>
</dbReference>
<protein>
    <submittedName>
        <fullName evidence="3">Barstar (Barnase inhibitor)</fullName>
    </submittedName>
</protein>
<dbReference type="InterPro" id="IPR000468">
    <property type="entry name" value="Barstar"/>
</dbReference>
<sequence>MAAFSESQLTTPDGRVAVDWHLMQNGAVTLFPDRANFDFAATWLQDSNYLVHHIDCADHATFQQQFSDSLRFQQQFGYDWNGNLDALNDGFSEFDFTNVAGVVLAFSQFDTLLDRDTRVAHAVLDIAEGNSRFHLLFAHRLITIAHCTKRDAIIPKLGGNDSFWNTIRWVNSGVAPDGG</sequence>
<dbReference type="Pfam" id="PF01337">
    <property type="entry name" value="Barstar"/>
    <property type="match status" value="1"/>
</dbReference>
<dbReference type="EMBL" id="AFAR01000262">
    <property type="protein sequence ID" value="EGF24892.1"/>
    <property type="molecule type" value="Genomic_DNA"/>
</dbReference>
<dbReference type="Proteomes" id="UP000006222">
    <property type="component" value="Unassembled WGS sequence"/>
</dbReference>
<dbReference type="AlphaFoldDB" id="F2AZL3"/>
<comment type="similarity">
    <text evidence="1">Belongs to the barstar family.</text>
</comment>
<accession>F2AZL3</accession>
<reference evidence="3 4" key="1">
    <citation type="journal article" date="2013" name="Mar. Genomics">
        <title>Expression of sulfatases in Rhodopirellula baltica and the diversity of sulfatases in the genus Rhodopirellula.</title>
        <authorList>
            <person name="Wegner C.E."/>
            <person name="Richter-Heitmann T."/>
            <person name="Klindworth A."/>
            <person name="Klockow C."/>
            <person name="Richter M."/>
            <person name="Achstetter T."/>
            <person name="Glockner F.O."/>
            <person name="Harder J."/>
        </authorList>
    </citation>
    <scope>NUCLEOTIDE SEQUENCE [LARGE SCALE GENOMIC DNA]</scope>
    <source>
        <strain evidence="3 4">WH47</strain>
    </source>
</reference>
<evidence type="ECO:0000313" key="3">
    <source>
        <dbReference type="EMBL" id="EGF24892.1"/>
    </source>
</evidence>
<evidence type="ECO:0000313" key="4">
    <source>
        <dbReference type="Proteomes" id="UP000006222"/>
    </source>
</evidence>
<evidence type="ECO:0000259" key="2">
    <source>
        <dbReference type="Pfam" id="PF01337"/>
    </source>
</evidence>
<organism evidence="3 4">
    <name type="scientific">Rhodopirellula baltica WH47</name>
    <dbReference type="NCBI Taxonomy" id="991778"/>
    <lineage>
        <taxon>Bacteria</taxon>
        <taxon>Pseudomonadati</taxon>
        <taxon>Planctomycetota</taxon>
        <taxon>Planctomycetia</taxon>
        <taxon>Pirellulales</taxon>
        <taxon>Pirellulaceae</taxon>
        <taxon>Rhodopirellula</taxon>
    </lineage>
</organism>
<name>F2AZL3_RHOBT</name>
<evidence type="ECO:0000256" key="1">
    <source>
        <dbReference type="ARBA" id="ARBA00006845"/>
    </source>
</evidence>
<comment type="caution">
    <text evidence="3">The sequence shown here is derived from an EMBL/GenBank/DDBJ whole genome shotgun (WGS) entry which is preliminary data.</text>
</comment>